<dbReference type="InterPro" id="IPR052169">
    <property type="entry name" value="CW_Biosynth-Accessory"/>
</dbReference>
<dbReference type="SUPFAM" id="SSF56300">
    <property type="entry name" value="Metallo-dependent phosphatases"/>
    <property type="match status" value="1"/>
</dbReference>
<feature type="non-terminal residue" evidence="3">
    <location>
        <position position="1"/>
    </location>
</feature>
<name>A0A424YJ28_9FIRM</name>
<dbReference type="Gene3D" id="3.60.21.10">
    <property type="match status" value="1"/>
</dbReference>
<dbReference type="AlphaFoldDB" id="A0A424YJ28"/>
<dbReference type="Proteomes" id="UP000285138">
    <property type="component" value="Unassembled WGS sequence"/>
</dbReference>
<evidence type="ECO:0000256" key="1">
    <source>
        <dbReference type="ARBA" id="ARBA00005662"/>
    </source>
</evidence>
<comment type="caution">
    <text evidence="3">The sequence shown here is derived from an EMBL/GenBank/DDBJ whole genome shotgun (WGS) entry which is preliminary data.</text>
</comment>
<dbReference type="EMBL" id="QZAA01000013">
    <property type="protein sequence ID" value="RQD78522.1"/>
    <property type="molecule type" value="Genomic_DNA"/>
</dbReference>
<organism evidence="3 4">
    <name type="scientific">Candidatus Syntrophonatronum acetioxidans</name>
    <dbReference type="NCBI Taxonomy" id="1795816"/>
    <lineage>
        <taxon>Bacteria</taxon>
        <taxon>Bacillati</taxon>
        <taxon>Bacillota</taxon>
        <taxon>Clostridia</taxon>
        <taxon>Eubacteriales</taxon>
        <taxon>Syntrophomonadaceae</taxon>
        <taxon>Candidatus Syntrophonatronum</taxon>
    </lineage>
</organism>
<feature type="domain" description="Capsule synthesis protein CapA" evidence="2">
    <location>
        <begin position="1"/>
        <end position="235"/>
    </location>
</feature>
<dbReference type="PANTHER" id="PTHR33393:SF12">
    <property type="entry name" value="CAPSULE BIOSYNTHESIS PROTEIN CAPA"/>
    <property type="match status" value="1"/>
</dbReference>
<dbReference type="CDD" id="cd07381">
    <property type="entry name" value="MPP_CapA"/>
    <property type="match status" value="1"/>
</dbReference>
<evidence type="ECO:0000313" key="4">
    <source>
        <dbReference type="Proteomes" id="UP000285138"/>
    </source>
</evidence>
<sequence>NNFEFIKPYLEKSHLALANLETTFGGRERGYSGYPLFNTPDALASGLKFAGFDVISTANNHSLDTGREGLVRTLRVLEEENLPAAGTRSTPEEKGYVIKNIEGIKVGISAYTYETPRYQGRRTINGIALSPELEKLIDSFGYETLEEDLQDMKKRVERKKEEGAELIIFYLHWGEEYQREPNSYQEKIARELSTYGVDIIFGSHPHVLQPVEFVEGEGGHQTLVVYSMGNFISNQRYEHLGTRYTEDGIIVNVTVKKDFLENQVFIEEVSYIPTWVHRYDRGGRWVYEILPLVDALENKAVFNLNSENSIWRAQNSLENTLSILESRGIPVNLESPLPPESIESFK</sequence>
<dbReference type="PANTHER" id="PTHR33393">
    <property type="entry name" value="POLYGLUTAMINE SYNTHESIS ACCESSORY PROTEIN RV0574C-RELATED"/>
    <property type="match status" value="1"/>
</dbReference>
<accession>A0A424YJ28</accession>
<dbReference type="Pfam" id="PF09587">
    <property type="entry name" value="PGA_cap"/>
    <property type="match status" value="1"/>
</dbReference>
<evidence type="ECO:0000313" key="3">
    <source>
        <dbReference type="EMBL" id="RQD78522.1"/>
    </source>
</evidence>
<proteinExistence type="inferred from homology"/>
<comment type="similarity">
    <text evidence="1">Belongs to the CapA family.</text>
</comment>
<protein>
    <submittedName>
        <fullName evidence="3">CapA family protein</fullName>
    </submittedName>
</protein>
<evidence type="ECO:0000259" key="2">
    <source>
        <dbReference type="SMART" id="SM00854"/>
    </source>
</evidence>
<gene>
    <name evidence="3" type="ORF">D5R97_00230</name>
</gene>
<reference evidence="3 4" key="1">
    <citation type="submission" date="2018-08" db="EMBL/GenBank/DDBJ databases">
        <title>The metabolism and importance of syntrophic acetate oxidation coupled to methane or sulfide production in haloalkaline environments.</title>
        <authorList>
            <person name="Timmers P.H.A."/>
            <person name="Vavourakis C.D."/>
            <person name="Sorokin D.Y."/>
            <person name="Sinninghe Damste J.S."/>
            <person name="Muyzer G."/>
            <person name="Stams A.J.M."/>
            <person name="Plugge C.M."/>
        </authorList>
    </citation>
    <scope>NUCLEOTIDE SEQUENCE [LARGE SCALE GENOMIC DNA]</scope>
    <source>
        <strain evidence="3">MSAO_Bac1</strain>
    </source>
</reference>
<dbReference type="InterPro" id="IPR019079">
    <property type="entry name" value="Capsule_synth_CapA"/>
</dbReference>
<dbReference type="InterPro" id="IPR029052">
    <property type="entry name" value="Metallo-depent_PP-like"/>
</dbReference>
<dbReference type="SMART" id="SM00854">
    <property type="entry name" value="PGA_cap"/>
    <property type="match status" value="1"/>
</dbReference>